<accession>A0A8H6WAG7</accession>
<proteinExistence type="predicted"/>
<organism evidence="1 2">
    <name type="scientific">Mycena indigotica</name>
    <dbReference type="NCBI Taxonomy" id="2126181"/>
    <lineage>
        <taxon>Eukaryota</taxon>
        <taxon>Fungi</taxon>
        <taxon>Dikarya</taxon>
        <taxon>Basidiomycota</taxon>
        <taxon>Agaricomycotina</taxon>
        <taxon>Agaricomycetes</taxon>
        <taxon>Agaricomycetidae</taxon>
        <taxon>Agaricales</taxon>
        <taxon>Marasmiineae</taxon>
        <taxon>Mycenaceae</taxon>
        <taxon>Mycena</taxon>
    </lineage>
</organism>
<protein>
    <submittedName>
        <fullName evidence="1">Uncharacterized protein</fullName>
    </submittedName>
</protein>
<gene>
    <name evidence="1" type="ORF">MIND_00557500</name>
</gene>
<keyword evidence="2" id="KW-1185">Reference proteome</keyword>
<dbReference type="AlphaFoldDB" id="A0A8H6WAG7"/>
<dbReference type="EMBL" id="JACAZF010000004">
    <property type="protein sequence ID" value="KAF7307623.1"/>
    <property type="molecule type" value="Genomic_DNA"/>
</dbReference>
<name>A0A8H6WAG7_9AGAR</name>
<sequence>MVSLPSELERAIVVDYLDDFPALQACALTCGRLCYWAQSRLFRKVGTSYEEPTRPSLTGPCMRRANRLLATLESSPHIVPHIHTLRIHQSFPALIDLLASREWPTLRTLHIYRLRLDDYESALGGLQRLVSSPRLNILEFECFQWNPELFWNVMAHCSASVSQLILSNCCTDGPRIPLQYPRLLLKAVNTPARITTLSIRGAGDACTVLFDPLFPLDLTHVSAINYYNSLNKLLEPFLARHRSLHSLRFDVRDESVAELPLDLPSLTHFEFKFPQRAFFQDSVLMRLPLHNSVEKLTLTTFHNHWQDNHWLQTQDRIARRLDALVAPGQKLAGIRMVVVVVEVSRQPRTVDFSRAAVVKAMESAMPILARSGRLSVVFEDVVYVHPWKQDDIDRRQLRYD</sequence>
<evidence type="ECO:0000313" key="2">
    <source>
        <dbReference type="Proteomes" id="UP000636479"/>
    </source>
</evidence>
<evidence type="ECO:0000313" key="1">
    <source>
        <dbReference type="EMBL" id="KAF7307623.1"/>
    </source>
</evidence>
<dbReference type="RefSeq" id="XP_037222642.1">
    <property type="nucleotide sequence ID" value="XM_037362350.1"/>
</dbReference>
<dbReference type="Proteomes" id="UP000636479">
    <property type="component" value="Unassembled WGS sequence"/>
</dbReference>
<reference evidence="1" key="1">
    <citation type="submission" date="2020-05" db="EMBL/GenBank/DDBJ databases">
        <title>Mycena genomes resolve the evolution of fungal bioluminescence.</title>
        <authorList>
            <person name="Tsai I.J."/>
        </authorList>
    </citation>
    <scope>NUCLEOTIDE SEQUENCE</scope>
    <source>
        <strain evidence="1">171206Taipei</strain>
    </source>
</reference>
<dbReference type="OrthoDB" id="3017424at2759"/>
<dbReference type="GeneID" id="59344866"/>
<comment type="caution">
    <text evidence="1">The sequence shown here is derived from an EMBL/GenBank/DDBJ whole genome shotgun (WGS) entry which is preliminary data.</text>
</comment>